<dbReference type="InterPro" id="IPR036390">
    <property type="entry name" value="WH_DNA-bd_sf"/>
</dbReference>
<comment type="similarity">
    <text evidence="1">Belongs to the LysR transcriptional regulatory family.</text>
</comment>
<dbReference type="GO" id="GO:0003677">
    <property type="term" value="F:DNA binding"/>
    <property type="evidence" value="ECO:0007669"/>
    <property type="project" value="UniProtKB-KW"/>
</dbReference>
<protein>
    <submittedName>
        <fullName evidence="6">DNA-binding transcriptional regulator, LysR family</fullName>
    </submittedName>
</protein>
<reference evidence="7" key="1">
    <citation type="submission" date="2017-02" db="EMBL/GenBank/DDBJ databases">
        <authorList>
            <person name="Varghese N."/>
            <person name="Submissions S."/>
        </authorList>
    </citation>
    <scope>NUCLEOTIDE SEQUENCE [LARGE SCALE GENOMIC DNA]</scope>
    <source>
        <strain evidence="7">VKM Ac-2052</strain>
    </source>
</reference>
<dbReference type="Gene3D" id="1.10.10.10">
    <property type="entry name" value="Winged helix-like DNA-binding domain superfamily/Winged helix DNA-binding domain"/>
    <property type="match status" value="1"/>
</dbReference>
<dbReference type="AlphaFoldDB" id="A0A1T4WXR3"/>
<evidence type="ECO:0000256" key="2">
    <source>
        <dbReference type="ARBA" id="ARBA00023015"/>
    </source>
</evidence>
<dbReference type="PROSITE" id="PS50931">
    <property type="entry name" value="HTH_LYSR"/>
    <property type="match status" value="1"/>
</dbReference>
<keyword evidence="4" id="KW-0804">Transcription</keyword>
<dbReference type="FunFam" id="1.10.10.10:FF:000001">
    <property type="entry name" value="LysR family transcriptional regulator"/>
    <property type="match status" value="1"/>
</dbReference>
<dbReference type="PANTHER" id="PTHR30346:SF0">
    <property type="entry name" value="HCA OPERON TRANSCRIPTIONAL ACTIVATOR HCAR"/>
    <property type="match status" value="1"/>
</dbReference>
<dbReference type="Gene3D" id="3.40.190.10">
    <property type="entry name" value="Periplasmic binding protein-like II"/>
    <property type="match status" value="2"/>
</dbReference>
<dbReference type="RefSeq" id="WP_078713143.1">
    <property type="nucleotide sequence ID" value="NZ_FUYG01000001.1"/>
</dbReference>
<evidence type="ECO:0000259" key="5">
    <source>
        <dbReference type="PROSITE" id="PS50931"/>
    </source>
</evidence>
<evidence type="ECO:0000313" key="7">
    <source>
        <dbReference type="Proteomes" id="UP000189735"/>
    </source>
</evidence>
<organism evidence="6 7">
    <name type="scientific">Agreia bicolorata</name>
    <dbReference type="NCBI Taxonomy" id="110935"/>
    <lineage>
        <taxon>Bacteria</taxon>
        <taxon>Bacillati</taxon>
        <taxon>Actinomycetota</taxon>
        <taxon>Actinomycetes</taxon>
        <taxon>Micrococcales</taxon>
        <taxon>Microbacteriaceae</taxon>
        <taxon>Agreia</taxon>
    </lineage>
</organism>
<evidence type="ECO:0000313" key="6">
    <source>
        <dbReference type="EMBL" id="SKA81675.1"/>
    </source>
</evidence>
<dbReference type="Proteomes" id="UP000189735">
    <property type="component" value="Unassembled WGS sequence"/>
</dbReference>
<gene>
    <name evidence="6" type="ORF">SAMN06295879_0365</name>
</gene>
<dbReference type="SUPFAM" id="SSF46785">
    <property type="entry name" value="Winged helix' DNA-binding domain"/>
    <property type="match status" value="1"/>
</dbReference>
<keyword evidence="2" id="KW-0805">Transcription regulation</keyword>
<evidence type="ECO:0000256" key="3">
    <source>
        <dbReference type="ARBA" id="ARBA00023125"/>
    </source>
</evidence>
<dbReference type="PRINTS" id="PR00039">
    <property type="entry name" value="HTHLYSR"/>
</dbReference>
<proteinExistence type="inferred from homology"/>
<dbReference type="Pfam" id="PF03466">
    <property type="entry name" value="LysR_substrate"/>
    <property type="match status" value="1"/>
</dbReference>
<dbReference type="SUPFAM" id="SSF53850">
    <property type="entry name" value="Periplasmic binding protein-like II"/>
    <property type="match status" value="1"/>
</dbReference>
<dbReference type="InterPro" id="IPR036388">
    <property type="entry name" value="WH-like_DNA-bd_sf"/>
</dbReference>
<sequence length="311" mass="33393">MSASNITLRQLRTFLAVAELQSFSGAAQELRVSNPWVSESIKELEKQLGVVLFVRTTRSVELTKAGAILKEMVGHALIDLDTAFGVAQRTGAASNSGLTLGYAIGAGLEVVPWLLRSFATQHPQRELSTVEFDFTDPTAGLRDHSVDAAIIRPPVGLTGLTSLELIAEARVACLPEGHRLAAEETVTVADILDEPIIAAPNAPGPWRDYWLLSDYRSEPANVVGEASTRDGELHLVARGAGISVTSAGAGRWYSRPGVVFRPIRDIPPCTVVLAWWPESTPRVSDLIGIAKDFGRTESIAGFIDSSVPPTF</sequence>
<dbReference type="InterPro" id="IPR005119">
    <property type="entry name" value="LysR_subst-bd"/>
</dbReference>
<accession>A0A1T4WXR3</accession>
<dbReference type="CDD" id="cd08414">
    <property type="entry name" value="PBP2_LTTR_aromatics_like"/>
    <property type="match status" value="1"/>
</dbReference>
<dbReference type="GO" id="GO:0003700">
    <property type="term" value="F:DNA-binding transcription factor activity"/>
    <property type="evidence" value="ECO:0007669"/>
    <property type="project" value="InterPro"/>
</dbReference>
<evidence type="ECO:0000256" key="4">
    <source>
        <dbReference type="ARBA" id="ARBA00023163"/>
    </source>
</evidence>
<dbReference type="InterPro" id="IPR000847">
    <property type="entry name" value="LysR_HTH_N"/>
</dbReference>
<dbReference type="PANTHER" id="PTHR30346">
    <property type="entry name" value="TRANSCRIPTIONAL DUAL REGULATOR HCAR-RELATED"/>
    <property type="match status" value="1"/>
</dbReference>
<dbReference type="GO" id="GO:0032993">
    <property type="term" value="C:protein-DNA complex"/>
    <property type="evidence" value="ECO:0007669"/>
    <property type="project" value="TreeGrafter"/>
</dbReference>
<dbReference type="Pfam" id="PF00126">
    <property type="entry name" value="HTH_1"/>
    <property type="match status" value="1"/>
</dbReference>
<keyword evidence="3 6" id="KW-0238">DNA-binding</keyword>
<name>A0A1T4WXR3_9MICO</name>
<feature type="domain" description="HTH lysR-type" evidence="5">
    <location>
        <begin position="6"/>
        <end position="63"/>
    </location>
</feature>
<dbReference type="EMBL" id="FUYG01000001">
    <property type="protein sequence ID" value="SKA81675.1"/>
    <property type="molecule type" value="Genomic_DNA"/>
</dbReference>
<evidence type="ECO:0000256" key="1">
    <source>
        <dbReference type="ARBA" id="ARBA00009437"/>
    </source>
</evidence>